<accession>A0A0C9UKE5</accession>
<dbReference type="Proteomes" id="UP000054279">
    <property type="component" value="Unassembled WGS sequence"/>
</dbReference>
<protein>
    <submittedName>
        <fullName evidence="2">Uncharacterized protein</fullName>
    </submittedName>
</protein>
<proteinExistence type="predicted"/>
<feature type="compositionally biased region" description="Low complexity" evidence="1">
    <location>
        <begin position="181"/>
        <end position="197"/>
    </location>
</feature>
<feature type="compositionally biased region" description="Polar residues" evidence="1">
    <location>
        <begin position="167"/>
        <end position="179"/>
    </location>
</feature>
<sequence>MNGTPGPSTNNASLVLSKPAYGSGDPDDGYTLVFVNIAEFQAWRAREEEEKVVEFVKGDTHGSKAVPPRFKDHTKLVCARHTRSGRKKYIKKYPERQRKLPSRKIEGEGCPASISYKTFHHTEEIRACYNDKHSHEIGEPNLLFTRRGRKAAQEKGKLKTLQAALSGTTASTSDSNSLAATPISSSGTPGPSSLDGTVSTSLHSSNGATPTTMHSADNGLSHHHHHQQQQNSIAGPSTVGHDPSLSPLNTHHPHPDLTHHTQAAHDHTHVHPHVHNHSHNHTSMSSAISLISPLTPTPPIHQPPDSSQARWDRMAILFGSIRQHARTFEYPAPSVAALESVLIRLYLESPMDPSGLSGTVMNGMGQSGHGT</sequence>
<keyword evidence="3" id="KW-1185">Reference proteome</keyword>
<evidence type="ECO:0000256" key="1">
    <source>
        <dbReference type="SAM" id="MobiDB-lite"/>
    </source>
</evidence>
<reference evidence="2 3" key="1">
    <citation type="submission" date="2014-06" db="EMBL/GenBank/DDBJ databases">
        <title>Evolutionary Origins and Diversification of the Mycorrhizal Mutualists.</title>
        <authorList>
            <consortium name="DOE Joint Genome Institute"/>
            <consortium name="Mycorrhizal Genomics Consortium"/>
            <person name="Kohler A."/>
            <person name="Kuo A."/>
            <person name="Nagy L.G."/>
            <person name="Floudas D."/>
            <person name="Copeland A."/>
            <person name="Barry K.W."/>
            <person name="Cichocki N."/>
            <person name="Veneault-Fourrey C."/>
            <person name="LaButti K."/>
            <person name="Lindquist E.A."/>
            <person name="Lipzen A."/>
            <person name="Lundell T."/>
            <person name="Morin E."/>
            <person name="Murat C."/>
            <person name="Riley R."/>
            <person name="Ohm R."/>
            <person name="Sun H."/>
            <person name="Tunlid A."/>
            <person name="Henrissat B."/>
            <person name="Grigoriev I.V."/>
            <person name="Hibbett D.S."/>
            <person name="Martin F."/>
        </authorList>
    </citation>
    <scope>NUCLEOTIDE SEQUENCE [LARGE SCALE GENOMIC DNA]</scope>
    <source>
        <strain evidence="2 3">SS14</strain>
    </source>
</reference>
<feature type="region of interest" description="Disordered" evidence="1">
    <location>
        <begin position="167"/>
        <end position="260"/>
    </location>
</feature>
<dbReference type="HOGENOM" id="CLU_040700_0_0_1"/>
<dbReference type="AlphaFoldDB" id="A0A0C9UKE5"/>
<feature type="compositionally biased region" description="Polar residues" evidence="1">
    <location>
        <begin position="1"/>
        <end position="14"/>
    </location>
</feature>
<evidence type="ECO:0000313" key="2">
    <source>
        <dbReference type="EMBL" id="KIJ29337.1"/>
    </source>
</evidence>
<name>A0A0C9UKE5_SPHS4</name>
<dbReference type="EMBL" id="KN837285">
    <property type="protein sequence ID" value="KIJ29337.1"/>
    <property type="molecule type" value="Genomic_DNA"/>
</dbReference>
<dbReference type="OrthoDB" id="3258408at2759"/>
<evidence type="ECO:0000313" key="3">
    <source>
        <dbReference type="Proteomes" id="UP000054279"/>
    </source>
</evidence>
<gene>
    <name evidence="2" type="ORF">M422DRAFT_76765</name>
</gene>
<feature type="region of interest" description="Disordered" evidence="1">
    <location>
        <begin position="1"/>
        <end position="20"/>
    </location>
</feature>
<organism evidence="2 3">
    <name type="scientific">Sphaerobolus stellatus (strain SS14)</name>
    <dbReference type="NCBI Taxonomy" id="990650"/>
    <lineage>
        <taxon>Eukaryota</taxon>
        <taxon>Fungi</taxon>
        <taxon>Dikarya</taxon>
        <taxon>Basidiomycota</taxon>
        <taxon>Agaricomycotina</taxon>
        <taxon>Agaricomycetes</taxon>
        <taxon>Phallomycetidae</taxon>
        <taxon>Geastrales</taxon>
        <taxon>Sphaerobolaceae</taxon>
        <taxon>Sphaerobolus</taxon>
    </lineage>
</organism>
<feature type="compositionally biased region" description="Polar residues" evidence="1">
    <location>
        <begin position="198"/>
        <end position="215"/>
    </location>
</feature>